<dbReference type="EMBL" id="NXNI01000003">
    <property type="protein sequence ID" value="PCR88673.1"/>
    <property type="molecule type" value="Genomic_DNA"/>
</dbReference>
<dbReference type="Gene3D" id="1.10.10.10">
    <property type="entry name" value="Winged helix-like DNA-binding domain superfamily/Winged helix DNA-binding domain"/>
    <property type="match status" value="1"/>
</dbReference>
<evidence type="ECO:0000313" key="2">
    <source>
        <dbReference type="Proteomes" id="UP000219689"/>
    </source>
</evidence>
<comment type="caution">
    <text evidence="1">The sequence shown here is derived from an EMBL/GenBank/DDBJ whole genome shotgun (WGS) entry which is preliminary data.</text>
</comment>
<protein>
    <submittedName>
        <fullName evidence="1">Phage repressor protein</fullName>
    </submittedName>
</protein>
<reference evidence="1 2" key="1">
    <citation type="submission" date="2017-09" db="EMBL/GenBank/DDBJ databases">
        <title>Genome sequences of Natrinema ejinorence JCM 13890T.</title>
        <authorList>
            <person name="Roh S.W."/>
            <person name="Kim Y.B."/>
            <person name="Kim J.Y."/>
        </authorList>
    </citation>
    <scope>NUCLEOTIDE SEQUENCE [LARGE SCALE GENOMIC DNA]</scope>
    <source>
        <strain evidence="1 2">JCM 13890</strain>
    </source>
</reference>
<proteinExistence type="predicted"/>
<dbReference type="InterPro" id="IPR036388">
    <property type="entry name" value="WH-like_DNA-bd_sf"/>
</dbReference>
<dbReference type="AlphaFoldDB" id="A0A2A5QPK8"/>
<dbReference type="Proteomes" id="UP000219689">
    <property type="component" value="Unassembled WGS sequence"/>
</dbReference>
<organism evidence="1 2">
    <name type="scientific">Natrinema ejinorense</name>
    <dbReference type="NCBI Taxonomy" id="373386"/>
    <lineage>
        <taxon>Archaea</taxon>
        <taxon>Methanobacteriati</taxon>
        <taxon>Methanobacteriota</taxon>
        <taxon>Stenosarchaea group</taxon>
        <taxon>Halobacteria</taxon>
        <taxon>Halobacteriales</taxon>
        <taxon>Natrialbaceae</taxon>
        <taxon>Natrinema</taxon>
    </lineage>
</organism>
<gene>
    <name evidence="1" type="ORF">CP557_21835</name>
</gene>
<accession>A0A2A5QPK8</accession>
<keyword evidence="2" id="KW-1185">Reference proteome</keyword>
<dbReference type="SUPFAM" id="SSF46785">
    <property type="entry name" value="Winged helix' DNA-binding domain"/>
    <property type="match status" value="1"/>
</dbReference>
<name>A0A2A5QPK8_9EURY</name>
<evidence type="ECO:0000313" key="1">
    <source>
        <dbReference type="EMBL" id="PCR88673.1"/>
    </source>
</evidence>
<sequence>MGNRRRKRGAWMNVAADPILEFLDEHEIAVPKGVFDNELGASASSIARALDDLEARGLIERDDNFSSYYRLTDKGRAYLSGELDASELEADSGNEG</sequence>
<dbReference type="InterPro" id="IPR036390">
    <property type="entry name" value="WH_DNA-bd_sf"/>
</dbReference>